<keyword evidence="1" id="KW-0862">Zinc</keyword>
<evidence type="ECO:0000259" key="3">
    <source>
        <dbReference type="PROSITE" id="PS50157"/>
    </source>
</evidence>
<dbReference type="SMART" id="SM00355">
    <property type="entry name" value="ZnF_C2H2"/>
    <property type="match status" value="5"/>
</dbReference>
<dbReference type="InterPro" id="IPR013087">
    <property type="entry name" value="Znf_C2H2_type"/>
</dbReference>
<reference evidence="4" key="1">
    <citation type="submission" date="2022-01" db="EMBL/GenBank/DDBJ databases">
        <authorList>
            <person name="King R."/>
        </authorList>
    </citation>
    <scope>NUCLEOTIDE SEQUENCE</scope>
</reference>
<feature type="compositionally biased region" description="Polar residues" evidence="2">
    <location>
        <begin position="247"/>
        <end position="261"/>
    </location>
</feature>
<feature type="region of interest" description="Disordered" evidence="2">
    <location>
        <begin position="78"/>
        <end position="149"/>
    </location>
</feature>
<dbReference type="EMBL" id="OU892284">
    <property type="protein sequence ID" value="CAG9772206.1"/>
    <property type="molecule type" value="Genomic_DNA"/>
</dbReference>
<feature type="compositionally biased region" description="Basic and acidic residues" evidence="2">
    <location>
        <begin position="78"/>
        <end position="87"/>
    </location>
</feature>
<evidence type="ECO:0000313" key="4">
    <source>
        <dbReference type="EMBL" id="CAG9772206.1"/>
    </source>
</evidence>
<protein>
    <recommendedName>
        <fullName evidence="3">C2H2-type domain-containing protein</fullName>
    </recommendedName>
</protein>
<feature type="compositionally biased region" description="Basic and acidic residues" evidence="2">
    <location>
        <begin position="210"/>
        <end position="224"/>
    </location>
</feature>
<keyword evidence="1" id="KW-0863">Zinc-finger</keyword>
<proteinExistence type="predicted"/>
<dbReference type="Proteomes" id="UP001152799">
    <property type="component" value="Chromosome 8"/>
</dbReference>
<dbReference type="AlphaFoldDB" id="A0A9N9QSF1"/>
<dbReference type="PROSITE" id="PS50157">
    <property type="entry name" value="ZINC_FINGER_C2H2_2"/>
    <property type="match status" value="1"/>
</dbReference>
<dbReference type="GO" id="GO:0008270">
    <property type="term" value="F:zinc ion binding"/>
    <property type="evidence" value="ECO:0007669"/>
    <property type="project" value="UniProtKB-KW"/>
</dbReference>
<keyword evidence="5" id="KW-1185">Reference proteome</keyword>
<feature type="domain" description="C2H2-type" evidence="3">
    <location>
        <begin position="968"/>
        <end position="997"/>
    </location>
</feature>
<evidence type="ECO:0000256" key="2">
    <source>
        <dbReference type="SAM" id="MobiDB-lite"/>
    </source>
</evidence>
<feature type="compositionally biased region" description="Low complexity" evidence="2">
    <location>
        <begin position="194"/>
        <end position="205"/>
    </location>
</feature>
<feature type="compositionally biased region" description="Basic residues" evidence="2">
    <location>
        <begin position="118"/>
        <end position="128"/>
    </location>
</feature>
<feature type="compositionally biased region" description="Polar residues" evidence="2">
    <location>
        <begin position="227"/>
        <end position="236"/>
    </location>
</feature>
<feature type="region of interest" description="Disordered" evidence="2">
    <location>
        <begin position="194"/>
        <end position="273"/>
    </location>
</feature>
<organism evidence="4 5">
    <name type="scientific">Ceutorhynchus assimilis</name>
    <name type="common">cabbage seed weevil</name>
    <dbReference type="NCBI Taxonomy" id="467358"/>
    <lineage>
        <taxon>Eukaryota</taxon>
        <taxon>Metazoa</taxon>
        <taxon>Ecdysozoa</taxon>
        <taxon>Arthropoda</taxon>
        <taxon>Hexapoda</taxon>
        <taxon>Insecta</taxon>
        <taxon>Pterygota</taxon>
        <taxon>Neoptera</taxon>
        <taxon>Endopterygota</taxon>
        <taxon>Coleoptera</taxon>
        <taxon>Polyphaga</taxon>
        <taxon>Cucujiformia</taxon>
        <taxon>Curculionidae</taxon>
        <taxon>Ceutorhynchinae</taxon>
        <taxon>Ceutorhynchus</taxon>
    </lineage>
</organism>
<gene>
    <name evidence="4" type="ORF">CEUTPL_LOCUS12626</name>
</gene>
<name>A0A9N9QSF1_9CUCU</name>
<keyword evidence="1" id="KW-0479">Metal-binding</keyword>
<evidence type="ECO:0000313" key="5">
    <source>
        <dbReference type="Proteomes" id="UP001152799"/>
    </source>
</evidence>
<evidence type="ECO:0000256" key="1">
    <source>
        <dbReference type="PROSITE-ProRule" id="PRU00042"/>
    </source>
</evidence>
<dbReference type="OrthoDB" id="4737882at2759"/>
<sequence>MPKQTPEAYVRYPKNLLNLVGMENTEIKTDTRSRPKKITKLPNFPMVSSNINHGCPIIDLENLQENLQQKIINLEHKFKSATTEKKHMSTQGNRKIRRGSLDSHGGSHRKHKESDKYKYKKTVRRNKKKLDSEEDKHREDKKADEDKQLANATLNALQTPLETEENIDTEVASERFPSEIIYMQSLKNTSKRFQSASASQASSSQIIDSNKSRSENKRVEKRLADTFQPTPKTPYSTLPPKPLEQIVSKSSLGATQNSNPTIPVLNDPRSKPTSKIQKLSQYNLRTPDVIQSFESPLSASSQPPTVCELPRHVLPPLTIPDNVSQNPELLGRSFMQRTGAGILTTRSCSHVDDERVNEPRFNSALRRDYNSEYYDRRDNYCDMTPRSNFTLPPANNYDASQFIENHCVQQPGHMSDYNLAMNALIQQNPSSLSNNNTFYEAPQSIYWNGNQRQLNTNYVQPNYFYKQPCCQERTQWSGRSNRRGRRPQGTYAYGEKRHIYERGPKFSQNQDVMKDLRPKEIKNADIIQGGFENSILSRDRERPGTIENSLMYSKYVQGNEGNKETIVSLRNSLHDAGQKRTGHIYGLRSGSGEIQISISSTIDTPNNSSGERTNRIATKSHGSEIKNNVAILDEAHCGPDSTMETTKDSTQNLEVPKYILYKDANVRNASYKSMMKNNSAETQKRNTRRKKNAKWAAGIITKPKKRKLTKVERSNFIMKDSQDVDTAPATNRFRSLDRLLGENKNNLFRIITLSESCNREAKMKAAAKMKLMHCSVSDQKSTTDLYEEESVNQESMKDVARNRTSIKDNSEKVAVKVDCATNNEMALPSHNDLFTYSGATVQTQAKRNEALNKTEIVMVKEPSGQRYTFKFGQNKPKGWLCSVVQKLQERNNGNVQKSSNGDLLLEPEAFISIDAAPVERPLMLVNQEDLVTQSELIKETKLISLEASRPKKGAKALQSFMETPNNLYKCPHFSCKFSSNVRTTFVSHLKEHTSDNTTMVPCVYCDVKTSWEYVATHIDIRHAASIYTCGHCLYRAVAPEYFCFHIKHCHPNHEYVVISVPPHKDAKKFSEADLKIDLKQLCEPYQCSCVNKDGELETHKYLFADEFIKHLRKFHQQGYVQCGYPGCTQKLDPSAMLNHWAMFHKVGIYQCSYCKANSKEIRRMYSHFAQMHPNSMPNILVRKNKSSLLKQKEVGFTDEAYQYLGHITKFPANLMDRSKYEKIKIIEIESDVSKTTEEFNAASIPPRTSASI</sequence>
<accession>A0A9N9QSF1</accession>
<feature type="compositionally biased region" description="Basic and acidic residues" evidence="2">
    <location>
        <begin position="129"/>
        <end position="148"/>
    </location>
</feature>